<dbReference type="EMBL" id="REGN01000059">
    <property type="protein sequence ID" value="RNA44785.1"/>
    <property type="molecule type" value="Genomic_DNA"/>
</dbReference>
<evidence type="ECO:0000313" key="2">
    <source>
        <dbReference type="Proteomes" id="UP000276133"/>
    </source>
</evidence>
<dbReference type="Proteomes" id="UP000276133">
    <property type="component" value="Unassembled WGS sequence"/>
</dbReference>
<evidence type="ECO:0000313" key="1">
    <source>
        <dbReference type="EMBL" id="RNA44785.1"/>
    </source>
</evidence>
<reference evidence="1 2" key="1">
    <citation type="journal article" date="2018" name="Sci. Rep.">
        <title>Genomic signatures of local adaptation to the degree of environmental predictability in rotifers.</title>
        <authorList>
            <person name="Franch-Gras L."/>
            <person name="Hahn C."/>
            <person name="Garcia-Roger E.M."/>
            <person name="Carmona M.J."/>
            <person name="Serra M."/>
            <person name="Gomez A."/>
        </authorList>
    </citation>
    <scope>NUCLEOTIDE SEQUENCE [LARGE SCALE GENOMIC DNA]</scope>
    <source>
        <strain evidence="1">HYR1</strain>
    </source>
</reference>
<sequence>MALNVGRHSYDVYVVRFEVVAAHLFGLVGQIHDKDLTGGARNHQHLFLRTQVNFLYAQFWIVGIGIEGADFAKRRPIVVTRRLATLAGIERRRIRLKVIGRSERVHKAHAHVGHVPKSDRAVLVARQQQVYVGRVARLGHSVGVCGAHGPLSVREHFASLLARRAVFFERVVQFGGHFVHVVSAYDGRRVNRVQIGQFELWPVVVKAHVVILALYHTDCYFVRIVDARTPATKNDVWLVVAASFDKALGDRFARVRPVDNVGGTARTGVGEDEGAVRVRRGYALALLVERGRLDRLLGLHYLIDVIFDEVEEEPEAALVRDQQFGQLFGMVTYGLDGSELTQFFVRCGHVFEYVVFVDDAGHQLKLTHVEHVYVAGLEAKEQVAVVVEQSEGGQAHWNFLDWWVFAKGLDRDWTRPCLSCRCGKRVRSPLSADTGLGRTEFFVWEKDARPGSTRAVGDTCSARRKCGCRRFACRSLSALAFCRSPLRTAWTESLCRLFC</sequence>
<protein>
    <submittedName>
        <fullName evidence="1">Uncharacterized protein</fullName>
    </submittedName>
</protein>
<keyword evidence="2" id="KW-1185">Reference proteome</keyword>
<comment type="caution">
    <text evidence="1">The sequence shown here is derived from an EMBL/GenBank/DDBJ whole genome shotgun (WGS) entry which is preliminary data.</text>
</comment>
<dbReference type="AlphaFoldDB" id="A0A3M7T9Y7"/>
<name>A0A3M7T9Y7_BRAPC</name>
<organism evidence="1 2">
    <name type="scientific">Brachionus plicatilis</name>
    <name type="common">Marine rotifer</name>
    <name type="synonym">Brachionus muelleri</name>
    <dbReference type="NCBI Taxonomy" id="10195"/>
    <lineage>
        <taxon>Eukaryota</taxon>
        <taxon>Metazoa</taxon>
        <taxon>Spiralia</taxon>
        <taxon>Gnathifera</taxon>
        <taxon>Rotifera</taxon>
        <taxon>Eurotatoria</taxon>
        <taxon>Monogononta</taxon>
        <taxon>Pseudotrocha</taxon>
        <taxon>Ploima</taxon>
        <taxon>Brachionidae</taxon>
        <taxon>Brachionus</taxon>
    </lineage>
</organism>
<accession>A0A3M7T9Y7</accession>
<proteinExistence type="predicted"/>
<gene>
    <name evidence="1" type="ORF">BpHYR1_005864</name>
</gene>